<accession>A0A1T4VWT8</accession>
<evidence type="ECO:0000256" key="1">
    <source>
        <dbReference type="ARBA" id="ARBA00008005"/>
    </source>
</evidence>
<name>A0A1T4VWT8_9GAMM</name>
<feature type="domain" description="Tail sheath protein C-terminal" evidence="4">
    <location>
        <begin position="377"/>
        <end position="493"/>
    </location>
</feature>
<sequence length="495" mass="54253">MSLGTIPNDILLPLVYIDIDNSQANSGTPALSQKVLVIGQQLSTGQATPLTLSRITTSESKMDELYGKGAMLSSELKTFRKNNQYTDVYALGVSDFEGTAAKCEIVVAASVAKSGILYLLIAGKSVQVLVREGDDAQAIAAAIVANIQNVKSNQHLPITAALKSGATDTVELTCKWKGITGNDIDIRVNYYDGEVLPGGVTLTIKTMTGGQGSPDMNAIVAAIPDEWFNHMVTPYNDTQSMNALRDELMNRWGPLKMIEGIAYTAHRGTFAETGAYGQSRNDFLFTCMGTNRSPHAPWEFGAAYCAQASYSLGIDPARPLQTLVLRGLLPPAKNDQWDNTERNLLLRDGIATYMVTPGNEIAIEREVSMYRLNSYGDPDPSYLDITTPATLGYMRYSLKTMVTNRFPRHKLAGDDVLDLLDPAQPVVTPKIMRNTIIELATTDWVPKGLLEDLAGFKDTLNVYRDTSDKNRLNCVFNPNIVNQFRVFAALQQFKL</sequence>
<dbReference type="InterPro" id="IPR035089">
    <property type="entry name" value="Phage_sheath_subtilisin"/>
</dbReference>
<evidence type="ECO:0000313" key="6">
    <source>
        <dbReference type="Proteomes" id="UP000190162"/>
    </source>
</evidence>
<dbReference type="Pfam" id="PF04984">
    <property type="entry name" value="Phage_sheath_1"/>
    <property type="match status" value="1"/>
</dbReference>
<dbReference type="InterPro" id="IPR020287">
    <property type="entry name" value="Tail_sheath_C"/>
</dbReference>
<dbReference type="EMBL" id="FUXU01000115">
    <property type="protein sequence ID" value="SKA69369.1"/>
    <property type="molecule type" value="Genomic_DNA"/>
</dbReference>
<evidence type="ECO:0000259" key="4">
    <source>
        <dbReference type="Pfam" id="PF17482"/>
    </source>
</evidence>
<dbReference type="Pfam" id="PF17482">
    <property type="entry name" value="Phage_sheath_1C"/>
    <property type="match status" value="1"/>
</dbReference>
<evidence type="ECO:0000313" key="5">
    <source>
        <dbReference type="EMBL" id="SKA69369.1"/>
    </source>
</evidence>
<protein>
    <submittedName>
        <fullName evidence="5">Mu-like prophage tail sheath protein gpL</fullName>
    </submittedName>
</protein>
<keyword evidence="6" id="KW-1185">Reference proteome</keyword>
<dbReference type="InterPro" id="IPR035326">
    <property type="entry name" value="Beta_sandwich_Seath"/>
</dbReference>
<feature type="domain" description="Phage tail sheath protein-like beta-sandwich" evidence="3">
    <location>
        <begin position="97"/>
        <end position="200"/>
    </location>
</feature>
<dbReference type="Pfam" id="PF17481">
    <property type="entry name" value="Phage_sheath_domII"/>
    <property type="match status" value="1"/>
</dbReference>
<reference evidence="6" key="1">
    <citation type="submission" date="2017-02" db="EMBL/GenBank/DDBJ databases">
        <authorList>
            <person name="Varghese N."/>
            <person name="Submissions S."/>
        </authorList>
    </citation>
    <scope>NUCLEOTIDE SEQUENCE [LARGE SCALE GENOMIC DNA]</scope>
    <source>
        <strain evidence="6">DSM 22720</strain>
    </source>
</reference>
<dbReference type="OrthoDB" id="5442644at2"/>
<dbReference type="Proteomes" id="UP000190162">
    <property type="component" value="Unassembled WGS sequence"/>
</dbReference>
<dbReference type="RefSeq" id="WP_078754517.1">
    <property type="nucleotide sequence ID" value="NZ_FUXU01000115.1"/>
</dbReference>
<proteinExistence type="inferred from homology"/>
<dbReference type="AlphaFoldDB" id="A0A1T4VWT8"/>
<comment type="similarity">
    <text evidence="1">Belongs to the myoviridae tail sheath protein family.</text>
</comment>
<gene>
    <name evidence="5" type="ORF">SAMN02745132_04447</name>
</gene>
<evidence type="ECO:0000259" key="2">
    <source>
        <dbReference type="Pfam" id="PF04984"/>
    </source>
</evidence>
<dbReference type="PIRSF" id="PIRSF007349">
    <property type="entry name" value="Tsp_L"/>
    <property type="match status" value="1"/>
</dbReference>
<evidence type="ECO:0000259" key="3">
    <source>
        <dbReference type="Pfam" id="PF17481"/>
    </source>
</evidence>
<organism evidence="5 6">
    <name type="scientific">Enterovibrio nigricans DSM 22720</name>
    <dbReference type="NCBI Taxonomy" id="1121868"/>
    <lineage>
        <taxon>Bacteria</taxon>
        <taxon>Pseudomonadati</taxon>
        <taxon>Pseudomonadota</taxon>
        <taxon>Gammaproteobacteria</taxon>
        <taxon>Vibrionales</taxon>
        <taxon>Vibrionaceae</taxon>
        <taxon>Enterovibrio</taxon>
    </lineage>
</organism>
<dbReference type="InterPro" id="IPR007067">
    <property type="entry name" value="Tail_sheath"/>
</dbReference>
<feature type="domain" description="Tail sheath protein subtilisin-like" evidence="2">
    <location>
        <begin position="210"/>
        <end position="369"/>
    </location>
</feature>